<evidence type="ECO:0000256" key="5">
    <source>
        <dbReference type="ARBA" id="ARBA00023136"/>
    </source>
</evidence>
<evidence type="ECO:0000256" key="1">
    <source>
        <dbReference type="ARBA" id="ARBA00004127"/>
    </source>
</evidence>
<feature type="transmembrane region" description="Helical" evidence="7">
    <location>
        <begin position="307"/>
        <end position="326"/>
    </location>
</feature>
<dbReference type="Pfam" id="PF00361">
    <property type="entry name" value="Proton_antipo_M"/>
    <property type="match status" value="1"/>
</dbReference>
<proteinExistence type="inferred from homology"/>
<feature type="transmembrane region" description="Helical" evidence="7">
    <location>
        <begin position="247"/>
        <end position="267"/>
    </location>
</feature>
<keyword evidence="4 7" id="KW-1133">Transmembrane helix</keyword>
<dbReference type="GO" id="GO:0048039">
    <property type="term" value="F:ubiquinone binding"/>
    <property type="evidence" value="ECO:0007669"/>
    <property type="project" value="TreeGrafter"/>
</dbReference>
<dbReference type="GO" id="GO:0042773">
    <property type="term" value="P:ATP synthesis coupled electron transport"/>
    <property type="evidence" value="ECO:0007669"/>
    <property type="project" value="InterPro"/>
</dbReference>
<evidence type="ECO:0000256" key="4">
    <source>
        <dbReference type="ARBA" id="ARBA00022989"/>
    </source>
</evidence>
<dbReference type="GO" id="GO:0015990">
    <property type="term" value="P:electron transport coupled proton transport"/>
    <property type="evidence" value="ECO:0007669"/>
    <property type="project" value="TreeGrafter"/>
</dbReference>
<keyword evidence="3 6" id="KW-0812">Transmembrane</keyword>
<name>A0A831X7P6_9BACT</name>
<dbReference type="AlphaFoldDB" id="A0A831X7P6"/>
<dbReference type="InterPro" id="IPR001750">
    <property type="entry name" value="ND/Mrp_TM"/>
</dbReference>
<accession>A0A831X7P6</accession>
<comment type="subcellular location">
    <subcellularLocation>
        <location evidence="1">Endomembrane system</location>
        <topology evidence="1">Multi-pass membrane protein</topology>
    </subcellularLocation>
    <subcellularLocation>
        <location evidence="6">Membrane</location>
        <topology evidence="6">Multi-pass membrane protein</topology>
    </subcellularLocation>
</comment>
<dbReference type="InterPro" id="IPR003918">
    <property type="entry name" value="NADH_UbQ_OxRdtase"/>
</dbReference>
<feature type="transmembrane region" description="Helical" evidence="7">
    <location>
        <begin position="332"/>
        <end position="356"/>
    </location>
</feature>
<dbReference type="PANTHER" id="PTHR43507:SF1">
    <property type="entry name" value="NADH-UBIQUINONE OXIDOREDUCTASE CHAIN 4"/>
    <property type="match status" value="1"/>
</dbReference>
<comment type="similarity">
    <text evidence="2">Belongs to the complex I subunit 4 family.</text>
</comment>
<feature type="transmembrane region" description="Helical" evidence="7">
    <location>
        <begin position="167"/>
        <end position="188"/>
    </location>
</feature>
<evidence type="ECO:0000259" key="8">
    <source>
        <dbReference type="Pfam" id="PF00361"/>
    </source>
</evidence>
<dbReference type="GO" id="GO:0012505">
    <property type="term" value="C:endomembrane system"/>
    <property type="evidence" value="ECO:0007669"/>
    <property type="project" value="UniProtKB-SubCell"/>
</dbReference>
<dbReference type="GO" id="GO:0003954">
    <property type="term" value="F:NADH dehydrogenase activity"/>
    <property type="evidence" value="ECO:0007669"/>
    <property type="project" value="TreeGrafter"/>
</dbReference>
<feature type="transmembrane region" description="Helical" evidence="7">
    <location>
        <begin position="84"/>
        <end position="102"/>
    </location>
</feature>
<reference evidence="9" key="1">
    <citation type="journal article" date="2020" name="mSystems">
        <title>Genome- and Community-Level Interaction Insights into Carbon Utilization and Element Cycling Functions of Hydrothermarchaeota in Hydrothermal Sediment.</title>
        <authorList>
            <person name="Zhou Z."/>
            <person name="Liu Y."/>
            <person name="Xu W."/>
            <person name="Pan J."/>
            <person name="Luo Z.H."/>
            <person name="Li M."/>
        </authorList>
    </citation>
    <scope>NUCLEOTIDE SEQUENCE [LARGE SCALE GENOMIC DNA]</scope>
    <source>
        <strain evidence="9">SpSt-210</strain>
    </source>
</reference>
<dbReference type="GO" id="GO:0008137">
    <property type="term" value="F:NADH dehydrogenase (ubiquinone) activity"/>
    <property type="evidence" value="ECO:0007669"/>
    <property type="project" value="InterPro"/>
</dbReference>
<feature type="transmembrane region" description="Helical" evidence="7">
    <location>
        <begin position="6"/>
        <end position="24"/>
    </location>
</feature>
<feature type="transmembrane region" description="Helical" evidence="7">
    <location>
        <begin position="208"/>
        <end position="226"/>
    </location>
</feature>
<feature type="transmembrane region" description="Helical" evidence="7">
    <location>
        <begin position="138"/>
        <end position="155"/>
    </location>
</feature>
<dbReference type="PRINTS" id="PR01437">
    <property type="entry name" value="NUOXDRDTASE4"/>
</dbReference>
<gene>
    <name evidence="9" type="ORF">ENP34_02940</name>
</gene>
<protein>
    <submittedName>
        <fullName evidence="9">NADH-quinone oxidoreductase subunit M</fullName>
    </submittedName>
</protein>
<evidence type="ECO:0000256" key="3">
    <source>
        <dbReference type="ARBA" id="ARBA00022692"/>
    </source>
</evidence>
<evidence type="ECO:0000256" key="7">
    <source>
        <dbReference type="SAM" id="Phobius"/>
    </source>
</evidence>
<dbReference type="EMBL" id="DSIY01000064">
    <property type="protein sequence ID" value="HEG90385.1"/>
    <property type="molecule type" value="Genomic_DNA"/>
</dbReference>
<feature type="transmembrane region" description="Helical" evidence="7">
    <location>
        <begin position="279"/>
        <end position="300"/>
    </location>
</feature>
<evidence type="ECO:0000256" key="6">
    <source>
        <dbReference type="RuleBase" id="RU000320"/>
    </source>
</evidence>
<evidence type="ECO:0000256" key="2">
    <source>
        <dbReference type="ARBA" id="ARBA00009025"/>
    </source>
</evidence>
<dbReference type="NCBIfam" id="TIGR01972">
    <property type="entry name" value="NDH_I_M"/>
    <property type="match status" value="1"/>
</dbReference>
<feature type="transmembrane region" description="Helical" evidence="7">
    <location>
        <begin position="376"/>
        <end position="398"/>
    </location>
</feature>
<comment type="caution">
    <text evidence="9">The sequence shown here is derived from an EMBL/GenBank/DDBJ whole genome shotgun (WGS) entry which is preliminary data.</text>
</comment>
<evidence type="ECO:0000313" key="9">
    <source>
        <dbReference type="EMBL" id="HEG90385.1"/>
    </source>
</evidence>
<feature type="transmembrane region" description="Helical" evidence="7">
    <location>
        <begin position="114"/>
        <end position="132"/>
    </location>
</feature>
<sequence length="528" mass="57673">MDQIPILSLITYAPLAGALVLFLWPRATERAARWIALLGAGVSFVLSLALLAAFDRSATGMQFTEFIDWLPGLGIAYRLGVDGISAPLVVLTTLLSLISIIASWDPIKRRVREYYISLLLLETGMLGVFVSLDLFLFYIFWEVMLIPMALIIGIWGSANRVYAAVKFFLYTLAGSLLMLVGIVAVYQAYFEQTGVRTLNVLELAQGTYGQAFQMWAFAAFFLAFAIKIPMWPFHTWLPDAHVEAPTAGSVILAGILLKMGGYGFLRFNLPLFPDATRAWAPFIIVLSLIAIIYGALVALVQPDLKKLVAYSSVSHMGFVTLGIFALNAQGLYGAMIVMISHGLVTGALFLLVGVLYERAHTREISAFGGLHRSMPLAAAFWGLFAFASLGLPGLSGFVGEFLAILGGFRAYRWAGVIAMVVVILAAWYMLWMLQRIVMMRAPGEPPDPDDPELRLANAYAVPPAAGGAGPHEHAVDPRTFPDLNWKEFATLAPLAVLTVWLGVYPGYVMRILQPAIEQVLSAFGRIGL</sequence>
<dbReference type="InterPro" id="IPR010227">
    <property type="entry name" value="NADH_Q_OxRdtase_chainM/4"/>
</dbReference>
<dbReference type="GO" id="GO:0016020">
    <property type="term" value="C:membrane"/>
    <property type="evidence" value="ECO:0007669"/>
    <property type="project" value="UniProtKB-SubCell"/>
</dbReference>
<organism evidence="9">
    <name type="scientific">Thermorudis peleae</name>
    <dbReference type="NCBI Taxonomy" id="1382356"/>
    <lineage>
        <taxon>Bacteria</taxon>
        <taxon>Pseudomonadati</taxon>
        <taxon>Thermomicrobiota</taxon>
        <taxon>Thermomicrobia</taxon>
        <taxon>Thermomicrobia incertae sedis</taxon>
        <taxon>Thermorudis</taxon>
    </lineage>
</organism>
<feature type="transmembrane region" description="Helical" evidence="7">
    <location>
        <begin position="31"/>
        <end position="54"/>
    </location>
</feature>
<feature type="transmembrane region" description="Helical" evidence="7">
    <location>
        <begin position="410"/>
        <end position="430"/>
    </location>
</feature>
<keyword evidence="5 7" id="KW-0472">Membrane</keyword>
<dbReference type="PANTHER" id="PTHR43507">
    <property type="entry name" value="NADH-UBIQUINONE OXIDOREDUCTASE CHAIN 4"/>
    <property type="match status" value="1"/>
</dbReference>
<feature type="domain" description="NADH:quinone oxidoreductase/Mrp antiporter transmembrane" evidence="8">
    <location>
        <begin position="131"/>
        <end position="421"/>
    </location>
</feature>